<accession>A0AC35G6F0</accession>
<organism evidence="1 2">
    <name type="scientific">Panagrolaimus sp. PS1159</name>
    <dbReference type="NCBI Taxonomy" id="55785"/>
    <lineage>
        <taxon>Eukaryota</taxon>
        <taxon>Metazoa</taxon>
        <taxon>Ecdysozoa</taxon>
        <taxon>Nematoda</taxon>
        <taxon>Chromadorea</taxon>
        <taxon>Rhabditida</taxon>
        <taxon>Tylenchina</taxon>
        <taxon>Panagrolaimomorpha</taxon>
        <taxon>Panagrolaimoidea</taxon>
        <taxon>Panagrolaimidae</taxon>
        <taxon>Panagrolaimus</taxon>
    </lineage>
</organism>
<evidence type="ECO:0000313" key="1">
    <source>
        <dbReference type="Proteomes" id="UP000887580"/>
    </source>
</evidence>
<proteinExistence type="predicted"/>
<name>A0AC35G6F0_9BILA</name>
<protein>
    <submittedName>
        <fullName evidence="2">Uncharacterized protein</fullName>
    </submittedName>
</protein>
<reference evidence="2" key="1">
    <citation type="submission" date="2022-11" db="UniProtKB">
        <authorList>
            <consortium name="WormBaseParasite"/>
        </authorList>
    </citation>
    <scope>IDENTIFICATION</scope>
</reference>
<dbReference type="Proteomes" id="UP000887580">
    <property type="component" value="Unplaced"/>
</dbReference>
<sequence length="114" mass="13865">MRRLVLVSQRQDKDRQTNNRQATKKLLLLTKFSISTCFIKILKVWCGFFREQFLDTLLCIFYLIFSIFKMKNFFFNYYVFDYTFKNAFILYANLFLVDRVLFPSGITKIFFLNL</sequence>
<dbReference type="WBParaSite" id="PS1159_v2.g2402.t1">
    <property type="protein sequence ID" value="PS1159_v2.g2402.t1"/>
    <property type="gene ID" value="PS1159_v2.g2402"/>
</dbReference>
<evidence type="ECO:0000313" key="2">
    <source>
        <dbReference type="WBParaSite" id="PS1159_v2.g2402.t1"/>
    </source>
</evidence>